<organism evidence="2 3">
    <name type="scientific">Lentithecium fluviatile CBS 122367</name>
    <dbReference type="NCBI Taxonomy" id="1168545"/>
    <lineage>
        <taxon>Eukaryota</taxon>
        <taxon>Fungi</taxon>
        <taxon>Dikarya</taxon>
        <taxon>Ascomycota</taxon>
        <taxon>Pezizomycotina</taxon>
        <taxon>Dothideomycetes</taxon>
        <taxon>Pleosporomycetidae</taxon>
        <taxon>Pleosporales</taxon>
        <taxon>Massarineae</taxon>
        <taxon>Lentitheciaceae</taxon>
        <taxon>Lentithecium</taxon>
    </lineage>
</organism>
<sequence length="97" mass="10446">MRFPAGCGSAGDAGRSFHDLIDDKTLSPVVSFDLDVPTISGRNDGRPVLIDIKLRGGDTPKPVELPQPHERTTESKAKDEATTVLSGEYLSRISPQI</sequence>
<evidence type="ECO:0000313" key="3">
    <source>
        <dbReference type="Proteomes" id="UP000799291"/>
    </source>
</evidence>
<dbReference type="AlphaFoldDB" id="A0A6G1IQE8"/>
<protein>
    <submittedName>
        <fullName evidence="2">Uncharacterized protein</fullName>
    </submittedName>
</protein>
<keyword evidence="3" id="KW-1185">Reference proteome</keyword>
<evidence type="ECO:0000256" key="1">
    <source>
        <dbReference type="SAM" id="MobiDB-lite"/>
    </source>
</evidence>
<accession>A0A6G1IQE8</accession>
<feature type="region of interest" description="Disordered" evidence="1">
    <location>
        <begin position="54"/>
        <end position="81"/>
    </location>
</feature>
<dbReference type="EMBL" id="MU005598">
    <property type="protein sequence ID" value="KAF2680210.1"/>
    <property type="molecule type" value="Genomic_DNA"/>
</dbReference>
<evidence type="ECO:0000313" key="2">
    <source>
        <dbReference type="EMBL" id="KAF2680210.1"/>
    </source>
</evidence>
<feature type="compositionally biased region" description="Basic and acidic residues" evidence="1">
    <location>
        <begin position="67"/>
        <end position="81"/>
    </location>
</feature>
<reference evidence="2" key="1">
    <citation type="journal article" date="2020" name="Stud. Mycol.">
        <title>101 Dothideomycetes genomes: a test case for predicting lifestyles and emergence of pathogens.</title>
        <authorList>
            <person name="Haridas S."/>
            <person name="Albert R."/>
            <person name="Binder M."/>
            <person name="Bloem J."/>
            <person name="Labutti K."/>
            <person name="Salamov A."/>
            <person name="Andreopoulos B."/>
            <person name="Baker S."/>
            <person name="Barry K."/>
            <person name="Bills G."/>
            <person name="Bluhm B."/>
            <person name="Cannon C."/>
            <person name="Castanera R."/>
            <person name="Culley D."/>
            <person name="Daum C."/>
            <person name="Ezra D."/>
            <person name="Gonzalez J."/>
            <person name="Henrissat B."/>
            <person name="Kuo A."/>
            <person name="Liang C."/>
            <person name="Lipzen A."/>
            <person name="Lutzoni F."/>
            <person name="Magnuson J."/>
            <person name="Mondo S."/>
            <person name="Nolan M."/>
            <person name="Ohm R."/>
            <person name="Pangilinan J."/>
            <person name="Park H.-J."/>
            <person name="Ramirez L."/>
            <person name="Alfaro M."/>
            <person name="Sun H."/>
            <person name="Tritt A."/>
            <person name="Yoshinaga Y."/>
            <person name="Zwiers L.-H."/>
            <person name="Turgeon B."/>
            <person name="Goodwin S."/>
            <person name="Spatafora J."/>
            <person name="Crous P."/>
            <person name="Grigoriev I."/>
        </authorList>
    </citation>
    <scope>NUCLEOTIDE SEQUENCE</scope>
    <source>
        <strain evidence="2">CBS 122367</strain>
    </source>
</reference>
<dbReference type="Proteomes" id="UP000799291">
    <property type="component" value="Unassembled WGS sequence"/>
</dbReference>
<proteinExistence type="predicted"/>
<gene>
    <name evidence="2" type="ORF">K458DRAFT_393177</name>
</gene>
<name>A0A6G1IQE8_9PLEO</name>